<evidence type="ECO:0000313" key="2">
    <source>
        <dbReference type="Proteomes" id="UP000016023"/>
    </source>
</evidence>
<accession>H1PZV7</accession>
<dbReference type="PATRIC" id="fig|883158.3.peg.207"/>
<protein>
    <submittedName>
        <fullName evidence="1">Uncharacterized protein</fullName>
    </submittedName>
</protein>
<keyword evidence="2" id="KW-1185">Reference proteome</keyword>
<proteinExistence type="predicted"/>
<dbReference type="STRING" id="883158.HMPREF9140_00195"/>
<dbReference type="HOGENOM" id="CLU_1198914_0_0_10"/>
<dbReference type="EMBL" id="AGWK01000005">
    <property type="protein sequence ID" value="EHO74637.1"/>
    <property type="molecule type" value="Genomic_DNA"/>
</dbReference>
<evidence type="ECO:0000313" key="1">
    <source>
        <dbReference type="EMBL" id="EHO74637.1"/>
    </source>
</evidence>
<gene>
    <name evidence="1" type="ORF">HMPREF9140_00195</name>
</gene>
<name>H1PZV7_9BACT</name>
<organism evidence="1 2">
    <name type="scientific">Prevotella micans F0438</name>
    <dbReference type="NCBI Taxonomy" id="883158"/>
    <lineage>
        <taxon>Bacteria</taxon>
        <taxon>Pseudomonadati</taxon>
        <taxon>Bacteroidota</taxon>
        <taxon>Bacteroidia</taxon>
        <taxon>Bacteroidales</taxon>
        <taxon>Prevotellaceae</taxon>
        <taxon>Prevotella</taxon>
    </lineage>
</organism>
<reference evidence="1 2" key="1">
    <citation type="submission" date="2011-12" db="EMBL/GenBank/DDBJ databases">
        <title>The Genome Sequence of Prevotella micans F0438.</title>
        <authorList>
            <consortium name="The Broad Institute Genome Sequencing Platform"/>
            <person name="Earl A."/>
            <person name="Ward D."/>
            <person name="Feldgarden M."/>
            <person name="Gevers D."/>
            <person name="Izard J."/>
            <person name="Baranova O.V."/>
            <person name="Blanton J.M."/>
            <person name="Wade W.G."/>
            <person name="Dewhirst F.E."/>
            <person name="Young S.K."/>
            <person name="Zeng Q."/>
            <person name="Gargeya S."/>
            <person name="Fitzgerald M."/>
            <person name="Haas B."/>
            <person name="Abouelleil A."/>
            <person name="Alvarado L."/>
            <person name="Arachchi H.M."/>
            <person name="Berlin A."/>
            <person name="Chapman S.B."/>
            <person name="Gearin G."/>
            <person name="Goldberg J."/>
            <person name="Griggs A."/>
            <person name="Gujja S."/>
            <person name="Hansen M."/>
            <person name="Heiman D."/>
            <person name="Howarth C."/>
            <person name="Larimer J."/>
            <person name="Lui A."/>
            <person name="MacDonald P.J.P."/>
            <person name="McCowen C."/>
            <person name="Montmayeur A."/>
            <person name="Murphy C."/>
            <person name="Neiman D."/>
            <person name="Pearson M."/>
            <person name="Priest M."/>
            <person name="Roberts A."/>
            <person name="Saif S."/>
            <person name="Shea T."/>
            <person name="Sisk P."/>
            <person name="Stolte C."/>
            <person name="Sykes S."/>
            <person name="Wortman J."/>
            <person name="Nusbaum C."/>
            <person name="Birren B."/>
        </authorList>
    </citation>
    <scope>NUCLEOTIDE SEQUENCE [LARGE SCALE GENOMIC DNA]</scope>
    <source>
        <strain evidence="1 2">F0438</strain>
    </source>
</reference>
<dbReference type="AlphaFoldDB" id="H1PZV7"/>
<sequence length="231" mass="24814">MLWGSADRPHVGTDPVSVRYPCRYVCPPPSDKGRIISLKPNTCIYKNGRPARVVTTDAGLNDYINDLSFFPGFGEGEGIISPYTLSSPGSSSRSGWGVRHRFCGTRGRMRERRETGCALAVGFDSSPFGEALHDPHFASIFSGGALRDPHSTSIFSAGTLHDPHSTSILSAGTLHDPHSTSIFSGGALRDPHSASILSEGALCDPHSASIFSGGALREHHSYCGFSQRFHR</sequence>
<comment type="caution">
    <text evidence="1">The sequence shown here is derived from an EMBL/GenBank/DDBJ whole genome shotgun (WGS) entry which is preliminary data.</text>
</comment>
<dbReference type="Proteomes" id="UP000016023">
    <property type="component" value="Unassembled WGS sequence"/>
</dbReference>